<feature type="transmembrane region" description="Helical" evidence="2">
    <location>
        <begin position="235"/>
        <end position="256"/>
    </location>
</feature>
<name>A0AAI8YYS2_9PEZI</name>
<comment type="caution">
    <text evidence="3">The sequence shown here is derived from an EMBL/GenBank/DDBJ whole genome shotgun (WGS) entry which is preliminary data.</text>
</comment>
<dbReference type="GO" id="GO:0005886">
    <property type="term" value="C:plasma membrane"/>
    <property type="evidence" value="ECO:0007669"/>
    <property type="project" value="InterPro"/>
</dbReference>
<dbReference type="PANTHER" id="PTHR28019">
    <property type="entry name" value="CELL MEMBRANE PROTEIN YLR413W-RELATED"/>
    <property type="match status" value="1"/>
</dbReference>
<sequence>MGFKNSATSGRMQPYAVLPVLVMTTAFVLSFLCVFAGNKPGYMEDYAFFTLNVSRVGENLIQDFDDKIYAINLNNLINPSEPKNVPTATATTAPTAMITRAPRDLSNLVGDLSSDLGGAESAVQSKVSVVNSAAGSEASALESAAASKINSAVEALETKIVHAVNKAYTNLIEDMDLKDFYSIHMMTTCSGEYQFKNGSNITHSVGPAPPRNSTHQHVDTCEKHSALDPVSVVRILYEIGIVLVAISFVLSIWGMIRFSRKAAVINALATFPAAMLVGLASAAVTGVAVGAEKLVNFAGKGIGISGAAGNKFISLTWAVTALLLVNIGIWCVLAFVGDKTKVPRRDGSREKEVPYGTHYELRGSADKPRGANSWYIREPEPVHPESRHGFI</sequence>
<reference evidence="3" key="1">
    <citation type="submission" date="2023-11" db="EMBL/GenBank/DDBJ databases">
        <authorList>
            <person name="Alioto T."/>
            <person name="Alioto T."/>
            <person name="Gomez Garrido J."/>
        </authorList>
    </citation>
    <scope>NUCLEOTIDE SEQUENCE</scope>
</reference>
<dbReference type="PANTHER" id="PTHR28019:SF7">
    <property type="entry name" value="SUR7 PROTEIN"/>
    <property type="match status" value="1"/>
</dbReference>
<organism evidence="3 4">
    <name type="scientific">Lecanosticta acicola</name>
    <dbReference type="NCBI Taxonomy" id="111012"/>
    <lineage>
        <taxon>Eukaryota</taxon>
        <taxon>Fungi</taxon>
        <taxon>Dikarya</taxon>
        <taxon>Ascomycota</taxon>
        <taxon>Pezizomycotina</taxon>
        <taxon>Dothideomycetes</taxon>
        <taxon>Dothideomycetidae</taxon>
        <taxon>Mycosphaerellales</taxon>
        <taxon>Mycosphaerellaceae</taxon>
        <taxon>Lecanosticta</taxon>
    </lineage>
</organism>
<feature type="region of interest" description="Disordered" evidence="1">
    <location>
        <begin position="362"/>
        <end position="391"/>
    </location>
</feature>
<evidence type="ECO:0008006" key="5">
    <source>
        <dbReference type="Google" id="ProtNLM"/>
    </source>
</evidence>
<dbReference type="Proteomes" id="UP001296104">
    <property type="component" value="Unassembled WGS sequence"/>
</dbReference>
<feature type="transmembrane region" description="Helical" evidence="2">
    <location>
        <begin position="12"/>
        <end position="37"/>
    </location>
</feature>
<feature type="compositionally biased region" description="Basic and acidic residues" evidence="1">
    <location>
        <begin position="377"/>
        <end position="391"/>
    </location>
</feature>
<evidence type="ECO:0000313" key="4">
    <source>
        <dbReference type="Proteomes" id="UP001296104"/>
    </source>
</evidence>
<dbReference type="InterPro" id="IPR052413">
    <property type="entry name" value="SUR7_domain"/>
</dbReference>
<feature type="transmembrane region" description="Helical" evidence="2">
    <location>
        <begin position="311"/>
        <end position="336"/>
    </location>
</feature>
<keyword evidence="2" id="KW-0472">Membrane</keyword>
<feature type="transmembrane region" description="Helical" evidence="2">
    <location>
        <begin position="268"/>
        <end position="291"/>
    </location>
</feature>
<evidence type="ECO:0000256" key="1">
    <source>
        <dbReference type="SAM" id="MobiDB-lite"/>
    </source>
</evidence>
<protein>
    <recommendedName>
        <fullName evidence="5">Actin cortical patch SUR7/pH-response regulator PalI</fullName>
    </recommendedName>
</protein>
<dbReference type="EMBL" id="CAVMBE010000024">
    <property type="protein sequence ID" value="CAK4011654.1"/>
    <property type="molecule type" value="Genomic_DNA"/>
</dbReference>
<accession>A0AAI8YYS2</accession>
<dbReference type="AlphaFoldDB" id="A0AAI8YYS2"/>
<keyword evidence="2" id="KW-1133">Transmembrane helix</keyword>
<dbReference type="Pfam" id="PF06687">
    <property type="entry name" value="SUR7"/>
    <property type="match status" value="1"/>
</dbReference>
<keyword evidence="4" id="KW-1185">Reference proteome</keyword>
<keyword evidence="2" id="KW-0812">Transmembrane</keyword>
<proteinExistence type="predicted"/>
<evidence type="ECO:0000256" key="2">
    <source>
        <dbReference type="SAM" id="Phobius"/>
    </source>
</evidence>
<dbReference type="GO" id="GO:0051285">
    <property type="term" value="C:cell cortex of cell tip"/>
    <property type="evidence" value="ECO:0007669"/>
    <property type="project" value="TreeGrafter"/>
</dbReference>
<evidence type="ECO:0000313" key="3">
    <source>
        <dbReference type="EMBL" id="CAK4011654.1"/>
    </source>
</evidence>
<dbReference type="InterPro" id="IPR009571">
    <property type="entry name" value="SUR7/Rim9-like_fungi"/>
</dbReference>
<gene>
    <name evidence="3" type="ORF">LECACI_7A004456</name>
</gene>
<dbReference type="GO" id="GO:0031505">
    <property type="term" value="P:fungal-type cell wall organization"/>
    <property type="evidence" value="ECO:0007669"/>
    <property type="project" value="TreeGrafter"/>
</dbReference>